<dbReference type="EC" id="2.7.11.25" evidence="3"/>
<evidence type="ECO:0000256" key="8">
    <source>
        <dbReference type="ARBA" id="ARBA00022777"/>
    </source>
</evidence>
<dbReference type="GO" id="GO:0046872">
    <property type="term" value="F:metal ion binding"/>
    <property type="evidence" value="ECO:0007669"/>
    <property type="project" value="UniProtKB-KW"/>
</dbReference>
<evidence type="ECO:0000259" key="17">
    <source>
        <dbReference type="PROSITE" id="PS50011"/>
    </source>
</evidence>
<keyword evidence="10" id="KW-0460">Magnesium</keyword>
<keyword evidence="4" id="KW-0723">Serine/threonine-protein kinase</keyword>
<comment type="catalytic activity">
    <reaction evidence="13">
        <text>L-seryl-[protein] + ATP = O-phospho-L-seryl-[protein] + ADP + H(+)</text>
        <dbReference type="Rhea" id="RHEA:17989"/>
        <dbReference type="Rhea" id="RHEA-COMP:9863"/>
        <dbReference type="Rhea" id="RHEA-COMP:11604"/>
        <dbReference type="ChEBI" id="CHEBI:15378"/>
        <dbReference type="ChEBI" id="CHEBI:29999"/>
        <dbReference type="ChEBI" id="CHEBI:30616"/>
        <dbReference type="ChEBI" id="CHEBI:83421"/>
        <dbReference type="ChEBI" id="CHEBI:456216"/>
        <dbReference type="EC" id="2.7.11.25"/>
    </reaction>
</comment>
<evidence type="ECO:0000256" key="2">
    <source>
        <dbReference type="ARBA" id="ARBA00006529"/>
    </source>
</evidence>
<feature type="compositionally biased region" description="Acidic residues" evidence="16">
    <location>
        <begin position="1188"/>
        <end position="1203"/>
    </location>
</feature>
<evidence type="ECO:0000256" key="9">
    <source>
        <dbReference type="ARBA" id="ARBA00022840"/>
    </source>
</evidence>
<dbReference type="GO" id="GO:0005524">
    <property type="term" value="F:ATP binding"/>
    <property type="evidence" value="ECO:0007669"/>
    <property type="project" value="UniProtKB-UniRule"/>
</dbReference>
<dbReference type="PROSITE" id="PS00107">
    <property type="entry name" value="PROTEIN_KINASE_ATP"/>
    <property type="match status" value="1"/>
</dbReference>
<dbReference type="SUPFAM" id="SSF47769">
    <property type="entry name" value="SAM/Pointed domain"/>
    <property type="match status" value="1"/>
</dbReference>
<dbReference type="Pfam" id="PF13281">
    <property type="entry name" value="MAP3K_TRAF_bd"/>
    <property type="match status" value="1"/>
</dbReference>
<evidence type="ECO:0000256" key="3">
    <source>
        <dbReference type="ARBA" id="ARBA00012406"/>
    </source>
</evidence>
<dbReference type="InterPro" id="IPR043969">
    <property type="entry name" value="MAP3K_PH"/>
</dbReference>
<name>A0AAJ7U778_PETMA</name>
<dbReference type="FunFam" id="1.10.510.10:FF:000054">
    <property type="entry name" value="Mitogen-activated protein kinase kinase kinase 5"/>
    <property type="match status" value="1"/>
</dbReference>
<gene>
    <name evidence="19" type="primary">LOC116953439</name>
</gene>
<evidence type="ECO:0000256" key="10">
    <source>
        <dbReference type="ARBA" id="ARBA00022842"/>
    </source>
</evidence>
<keyword evidence="6" id="KW-0479">Metal-binding</keyword>
<dbReference type="FunFam" id="3.30.200.20:FF:000067">
    <property type="entry name" value="Mitogen-activated protein kinase kinase kinase 5"/>
    <property type="match status" value="1"/>
</dbReference>
<dbReference type="Gene3D" id="1.10.150.50">
    <property type="entry name" value="Transcription Factor, Ets-1"/>
    <property type="match status" value="1"/>
</dbReference>
<dbReference type="SUPFAM" id="SSF56112">
    <property type="entry name" value="Protein kinase-like (PK-like)"/>
    <property type="match status" value="1"/>
</dbReference>
<dbReference type="PANTHER" id="PTHR11584">
    <property type="entry name" value="SERINE/THREONINE PROTEIN KINASE"/>
    <property type="match status" value="1"/>
</dbReference>
<proteinExistence type="inferred from homology"/>
<evidence type="ECO:0000256" key="6">
    <source>
        <dbReference type="ARBA" id="ARBA00022723"/>
    </source>
</evidence>
<sequence length="1399" mass="155462">MSALVAAARNLPLLKAARWRSWPSVPSHSRPRDAFCLLRPLGTRGGVEGIEEEEEEAAAAAMVLMSALRWRRERAAKCVRVAQWESLFAARNPSPRRSARMTGGLRHVAGSIRGRQKEIPPAWGYNVIRSTCPLAARDVAVVEMSDFFHQPSLLYHLGVRESFDMTNNIVLYSGSDPDTLKASCGNCTFVPYSAATAHGVAVTPVLGDQEGGALRRTSLALHHLNWDPGLGALCVPLADRLQQILQDVQVTSSVLCKDAILGDIRRARGKYQGEELARELAHIRSRLDTTELLSPDIVINLLLSYRDLQDYDSMVKLVETLDALPTCDLANQNNIKFHYAFALNRRGSVGDRGKALSVMRQVVEGCEQPPSDMLCLCGRIYKDKFMDSGCSDTESRDSALEWYRKAFDVEPSLYSGIHLASLLIASGQDFEGSPELRKIGMKLNSLLGRKGSLEKLSSYWDVGLFMAVSLLAGDHAKATQAAEKLYRLHPPPWYVRSVVQNGQLILQHMLRGVGTKAVALQSRLDFWIEFMNTAGSLGQSSTLRFPVLIFESSKVYQPSYVSVNGEAEEKSFSLWHVEPRDLKKIHEWNFKAADIRGVSISKCDERCCFLYVSGNSDDFQICFSSESQAKRFHDLAKAVMEERGLELEAEVDCGVLEWDYDYNENEEKVVLGRGTFGTVYAGRDLSNQVRIAIKEVPEKDHRYSQPLHEEIALHKHLKHRNIVRYLGSVSEGGFFKIFMEQVPGGSLSALLRSKWGPLKDNETTIAFYTKQILEGLQYLHENQIVHRDIKGDNVLINTYSGVLKISDFGTSKRLAGLNPSTETFTGTLQYMAPEIIDRGPRGYGKPADIWSLGCTIIEMATGKPPFYELGEPQAAMFKVGMFKIHPEIPESMSEDARAFILRCFQPEPDSRAAADELLADAFLRSPAGGGGRARRSKGQSRQGPDYGRSVSVPVAIHVDTSSTGSERGSSSSESESRTDPLVGPRRLNNNNNNPRARSPLFLGLPEDSSPSYDHSAPPSPEERDPGLFLLRKDSERRATLHRILTAEQELVAANLRDILVAQGAEEPRLTAQHVSQLMACLREYMRSPDRKAVASAISALKLELDFDSVAINQLQVVLFGFQDAVNRVLKTHNIKPHWMFALDSLIRRAVQVAITTLIPELQSHFGPVAEDERELRGKPGRAGTAADGEVDDEDDEDEDEDDDRGGGGVGRGRRVENGEGGGGSHHGIQLLLPPPAADEGHVTSGVSTLSSTLSHDALRQSQVLSVQLGRLKIENSRLLEELIDKEREYQTLLQLSIQQRSTDIEMLRTTSKPIDIPNERPRYYVTNYGQSEDPELVSWLRDQGVSQSAIDKFVEEDYSLQDILGFVSREDLKALQLRGGTLCRIWTAILEHRQTKHAK</sequence>
<comment type="similarity">
    <text evidence="2">Belongs to the protein kinase superfamily. STE Ser/Thr protein kinase family. MAP kinase kinase kinase subfamily.</text>
</comment>
<keyword evidence="8" id="KW-0418">Kinase</keyword>
<dbReference type="InterPro" id="IPR011009">
    <property type="entry name" value="Kinase-like_dom_sf"/>
</dbReference>
<evidence type="ECO:0000256" key="16">
    <source>
        <dbReference type="SAM" id="MobiDB-lite"/>
    </source>
</evidence>
<evidence type="ECO:0000256" key="7">
    <source>
        <dbReference type="ARBA" id="ARBA00022741"/>
    </source>
</evidence>
<dbReference type="Proteomes" id="UP001318040">
    <property type="component" value="Chromosome 51"/>
</dbReference>
<evidence type="ECO:0000313" key="18">
    <source>
        <dbReference type="Proteomes" id="UP001318040"/>
    </source>
</evidence>
<dbReference type="InterPro" id="IPR025136">
    <property type="entry name" value="MAP3K_TRAF-bd"/>
</dbReference>
<keyword evidence="9 14" id="KW-0067">ATP-binding</keyword>
<dbReference type="InterPro" id="IPR013761">
    <property type="entry name" value="SAM/pointed_sf"/>
</dbReference>
<dbReference type="Pfam" id="PF19039">
    <property type="entry name" value="ASK_PH"/>
    <property type="match status" value="1"/>
</dbReference>
<organism evidence="18 19">
    <name type="scientific">Petromyzon marinus</name>
    <name type="common">Sea lamprey</name>
    <dbReference type="NCBI Taxonomy" id="7757"/>
    <lineage>
        <taxon>Eukaryota</taxon>
        <taxon>Metazoa</taxon>
        <taxon>Chordata</taxon>
        <taxon>Craniata</taxon>
        <taxon>Vertebrata</taxon>
        <taxon>Cyclostomata</taxon>
        <taxon>Hyperoartia</taxon>
        <taxon>Petromyzontiformes</taxon>
        <taxon>Petromyzontidae</taxon>
        <taxon>Petromyzon</taxon>
    </lineage>
</organism>
<evidence type="ECO:0000256" key="15">
    <source>
        <dbReference type="SAM" id="Coils"/>
    </source>
</evidence>
<reference evidence="19" key="1">
    <citation type="submission" date="2025-08" db="UniProtKB">
        <authorList>
            <consortium name="RefSeq"/>
        </authorList>
    </citation>
    <scope>IDENTIFICATION</scope>
    <source>
        <tissue evidence="19">Sperm</tissue>
    </source>
</reference>
<feature type="binding site" evidence="14">
    <location>
        <position position="694"/>
    </location>
    <ligand>
        <name>ATP</name>
        <dbReference type="ChEBI" id="CHEBI:30616"/>
    </ligand>
</feature>
<dbReference type="Gene3D" id="3.30.200.20">
    <property type="entry name" value="Phosphorylase Kinase, domain 1"/>
    <property type="match status" value="1"/>
</dbReference>
<keyword evidence="18" id="KW-1185">Reference proteome</keyword>
<evidence type="ECO:0000256" key="13">
    <source>
        <dbReference type="ARBA" id="ARBA00048329"/>
    </source>
</evidence>
<comment type="catalytic activity">
    <reaction evidence="12">
        <text>L-threonyl-[protein] + ATP = O-phospho-L-threonyl-[protein] + ADP + H(+)</text>
        <dbReference type="Rhea" id="RHEA:46608"/>
        <dbReference type="Rhea" id="RHEA-COMP:11060"/>
        <dbReference type="Rhea" id="RHEA-COMP:11605"/>
        <dbReference type="ChEBI" id="CHEBI:15378"/>
        <dbReference type="ChEBI" id="CHEBI:30013"/>
        <dbReference type="ChEBI" id="CHEBI:30616"/>
        <dbReference type="ChEBI" id="CHEBI:61977"/>
        <dbReference type="ChEBI" id="CHEBI:456216"/>
        <dbReference type="EC" id="2.7.11.25"/>
    </reaction>
</comment>
<keyword evidence="5" id="KW-0808">Transferase</keyword>
<dbReference type="InterPro" id="IPR000719">
    <property type="entry name" value="Prot_kinase_dom"/>
</dbReference>
<evidence type="ECO:0000256" key="14">
    <source>
        <dbReference type="PROSITE-ProRule" id="PRU10141"/>
    </source>
</evidence>
<dbReference type="SMART" id="SM00220">
    <property type="entry name" value="S_TKc"/>
    <property type="match status" value="1"/>
</dbReference>
<evidence type="ECO:0000256" key="11">
    <source>
        <dbReference type="ARBA" id="ARBA00023054"/>
    </source>
</evidence>
<protein>
    <recommendedName>
        <fullName evidence="3">mitogen-activated protein kinase kinase kinase</fullName>
        <ecNumber evidence="3">2.7.11.25</ecNumber>
    </recommendedName>
</protein>
<accession>A0AAJ7U778</accession>
<dbReference type="GO" id="GO:0033554">
    <property type="term" value="P:cellular response to stress"/>
    <property type="evidence" value="ECO:0007669"/>
    <property type="project" value="TreeGrafter"/>
</dbReference>
<keyword evidence="7 14" id="KW-0547">Nucleotide-binding</keyword>
<dbReference type="InterPro" id="IPR017441">
    <property type="entry name" value="Protein_kinase_ATP_BS"/>
</dbReference>
<dbReference type="PROSITE" id="PS50011">
    <property type="entry name" value="PROTEIN_KINASE_DOM"/>
    <property type="match status" value="1"/>
</dbReference>
<dbReference type="Pfam" id="PF00069">
    <property type="entry name" value="Pkinase"/>
    <property type="match status" value="1"/>
</dbReference>
<evidence type="ECO:0000256" key="12">
    <source>
        <dbReference type="ARBA" id="ARBA00047559"/>
    </source>
</evidence>
<feature type="region of interest" description="Disordered" evidence="16">
    <location>
        <begin position="924"/>
        <end position="1026"/>
    </location>
</feature>
<comment type="cofactor">
    <cofactor evidence="1">
        <name>Mg(2+)</name>
        <dbReference type="ChEBI" id="CHEBI:18420"/>
    </cofactor>
</comment>
<evidence type="ECO:0000256" key="4">
    <source>
        <dbReference type="ARBA" id="ARBA00022527"/>
    </source>
</evidence>
<feature type="region of interest" description="Disordered" evidence="16">
    <location>
        <begin position="1168"/>
        <end position="1248"/>
    </location>
</feature>
<dbReference type="PROSITE" id="PS00108">
    <property type="entry name" value="PROTEIN_KINASE_ST"/>
    <property type="match status" value="1"/>
</dbReference>
<evidence type="ECO:0000256" key="5">
    <source>
        <dbReference type="ARBA" id="ARBA00022679"/>
    </source>
</evidence>
<dbReference type="Pfam" id="PF20302">
    <property type="entry name" value="HisK-N-like"/>
    <property type="match status" value="1"/>
</dbReference>
<dbReference type="PANTHER" id="PTHR11584:SF394">
    <property type="entry name" value="APOPTOTIC SIGNAL-REGULATING KINASE 1, ISOFORM C"/>
    <property type="match status" value="1"/>
</dbReference>
<dbReference type="Gene3D" id="1.10.510.10">
    <property type="entry name" value="Transferase(Phosphotransferase) domain 1"/>
    <property type="match status" value="1"/>
</dbReference>
<keyword evidence="11 15" id="KW-0175">Coiled coil</keyword>
<dbReference type="KEGG" id="pmrn:116953439"/>
<feature type="coiled-coil region" evidence="15">
    <location>
        <begin position="1268"/>
        <end position="1295"/>
    </location>
</feature>
<dbReference type="RefSeq" id="XP_032829548.1">
    <property type="nucleotide sequence ID" value="XM_032973657.1"/>
</dbReference>
<feature type="compositionally biased region" description="Low complexity" evidence="16">
    <location>
        <begin position="960"/>
        <end position="973"/>
    </location>
</feature>
<feature type="domain" description="Protein kinase" evidence="17">
    <location>
        <begin position="665"/>
        <end position="923"/>
    </location>
</feature>
<dbReference type="CDD" id="cd06624">
    <property type="entry name" value="STKc_ASK"/>
    <property type="match status" value="1"/>
</dbReference>
<evidence type="ECO:0000313" key="19">
    <source>
        <dbReference type="RefSeq" id="XP_032829548.1"/>
    </source>
</evidence>
<dbReference type="InterPro" id="IPR008271">
    <property type="entry name" value="Ser/Thr_kinase_AS"/>
</dbReference>
<evidence type="ECO:0000256" key="1">
    <source>
        <dbReference type="ARBA" id="ARBA00001946"/>
    </source>
</evidence>
<dbReference type="InterPro" id="IPR046873">
    <property type="entry name" value="HisK-N-like"/>
</dbReference>
<dbReference type="GO" id="GO:0004709">
    <property type="term" value="F:MAP kinase kinase kinase activity"/>
    <property type="evidence" value="ECO:0007669"/>
    <property type="project" value="UniProtKB-EC"/>
</dbReference>